<protein>
    <recommendedName>
        <fullName evidence="1">Transposase MuDR plant domain-containing protein</fullName>
    </recommendedName>
</protein>
<dbReference type="InterPro" id="IPR004332">
    <property type="entry name" value="Transposase_MuDR"/>
</dbReference>
<evidence type="ECO:0000259" key="1">
    <source>
        <dbReference type="Pfam" id="PF03108"/>
    </source>
</evidence>
<organism evidence="2 3">
    <name type="scientific">Thalictrum thalictroides</name>
    <name type="common">Rue-anemone</name>
    <name type="synonym">Anemone thalictroides</name>
    <dbReference type="NCBI Taxonomy" id="46969"/>
    <lineage>
        <taxon>Eukaryota</taxon>
        <taxon>Viridiplantae</taxon>
        <taxon>Streptophyta</taxon>
        <taxon>Embryophyta</taxon>
        <taxon>Tracheophyta</taxon>
        <taxon>Spermatophyta</taxon>
        <taxon>Magnoliopsida</taxon>
        <taxon>Ranunculales</taxon>
        <taxon>Ranunculaceae</taxon>
        <taxon>Thalictroideae</taxon>
        <taxon>Thalictrum</taxon>
    </lineage>
</organism>
<dbReference type="Proteomes" id="UP000554482">
    <property type="component" value="Unassembled WGS sequence"/>
</dbReference>
<comment type="caution">
    <text evidence="2">The sequence shown here is derived from an EMBL/GenBank/DDBJ whole genome shotgun (WGS) entry which is preliminary data.</text>
</comment>
<proteinExistence type="predicted"/>
<name>A0A7J6WQN5_THATH</name>
<gene>
    <name evidence="2" type="ORF">FRX31_010737</name>
</gene>
<evidence type="ECO:0000313" key="3">
    <source>
        <dbReference type="Proteomes" id="UP000554482"/>
    </source>
</evidence>
<sequence length="189" mass="22250">MMMLFLKTFLTHGLTKKDIDVNFEEFDENVDYDSPTNKETVDENFLRKKKSKVLDIDMKSDNIIGFNPDVGQKFFTTEQLQLCIKGYAIHYGYDITCPRKTPKVVLVVCCKRECPWRLWASFCSQSKYIRIKTLEAQHTCTRSYTCRAMNSKFLAHLYQHKILSNPTWKMADFKQNVLETYEQDVTILL</sequence>
<dbReference type="PANTHER" id="PTHR31973:SF187">
    <property type="entry name" value="MUTATOR TRANSPOSASE MUDRA PROTEIN"/>
    <property type="match status" value="1"/>
</dbReference>
<reference evidence="2 3" key="1">
    <citation type="submission" date="2020-06" db="EMBL/GenBank/DDBJ databases">
        <title>Transcriptomic and genomic resources for Thalictrum thalictroides and T. hernandezii: Facilitating candidate gene discovery in an emerging model plant lineage.</title>
        <authorList>
            <person name="Arias T."/>
            <person name="Riano-Pachon D.M."/>
            <person name="Di Stilio V.S."/>
        </authorList>
    </citation>
    <scope>NUCLEOTIDE SEQUENCE [LARGE SCALE GENOMIC DNA]</scope>
    <source>
        <strain evidence="3">cv. WT478/WT964</strain>
        <tissue evidence="2">Leaves</tissue>
    </source>
</reference>
<dbReference type="OrthoDB" id="1746950at2759"/>
<feature type="domain" description="Transposase MuDR plant" evidence="1">
    <location>
        <begin position="69"/>
        <end position="130"/>
    </location>
</feature>
<evidence type="ECO:0000313" key="2">
    <source>
        <dbReference type="EMBL" id="KAF5199676.1"/>
    </source>
</evidence>
<dbReference type="AlphaFoldDB" id="A0A7J6WQN5"/>
<dbReference type="Pfam" id="PF03108">
    <property type="entry name" value="DBD_Tnp_Mut"/>
    <property type="match status" value="1"/>
</dbReference>
<keyword evidence="3" id="KW-1185">Reference proteome</keyword>
<dbReference type="EMBL" id="JABWDY010011599">
    <property type="protein sequence ID" value="KAF5199676.1"/>
    <property type="molecule type" value="Genomic_DNA"/>
</dbReference>
<accession>A0A7J6WQN5</accession>
<dbReference type="PANTHER" id="PTHR31973">
    <property type="entry name" value="POLYPROTEIN, PUTATIVE-RELATED"/>
    <property type="match status" value="1"/>
</dbReference>